<reference evidence="1 2" key="1">
    <citation type="submission" date="2022-01" db="EMBL/GenBank/DDBJ databases">
        <authorList>
            <person name="Xiong W."/>
            <person name="Schranz E."/>
        </authorList>
    </citation>
    <scope>NUCLEOTIDE SEQUENCE [LARGE SCALE GENOMIC DNA]</scope>
</reference>
<name>A0AAU9ME94_9ASTR</name>
<gene>
    <name evidence="1" type="ORF">LVIROSA_LOCUS12537</name>
</gene>
<dbReference type="AlphaFoldDB" id="A0AAU9ME94"/>
<evidence type="ECO:0000313" key="2">
    <source>
        <dbReference type="Proteomes" id="UP001157418"/>
    </source>
</evidence>
<organism evidence="1 2">
    <name type="scientific">Lactuca virosa</name>
    <dbReference type="NCBI Taxonomy" id="75947"/>
    <lineage>
        <taxon>Eukaryota</taxon>
        <taxon>Viridiplantae</taxon>
        <taxon>Streptophyta</taxon>
        <taxon>Embryophyta</taxon>
        <taxon>Tracheophyta</taxon>
        <taxon>Spermatophyta</taxon>
        <taxon>Magnoliopsida</taxon>
        <taxon>eudicotyledons</taxon>
        <taxon>Gunneridae</taxon>
        <taxon>Pentapetalae</taxon>
        <taxon>asterids</taxon>
        <taxon>campanulids</taxon>
        <taxon>Asterales</taxon>
        <taxon>Asteraceae</taxon>
        <taxon>Cichorioideae</taxon>
        <taxon>Cichorieae</taxon>
        <taxon>Lactucinae</taxon>
        <taxon>Lactuca</taxon>
    </lineage>
</organism>
<evidence type="ECO:0008006" key="3">
    <source>
        <dbReference type="Google" id="ProtNLM"/>
    </source>
</evidence>
<dbReference type="EMBL" id="CAKMRJ010002223">
    <property type="protein sequence ID" value="CAH1425391.1"/>
    <property type="molecule type" value="Genomic_DNA"/>
</dbReference>
<protein>
    <recommendedName>
        <fullName evidence="3">Retrotransposon Copia-like N-terminal domain-containing protein</fullName>
    </recommendedName>
</protein>
<comment type="caution">
    <text evidence="1">The sequence shown here is derived from an EMBL/GenBank/DDBJ whole genome shotgun (WGS) entry which is preliminary data.</text>
</comment>
<keyword evidence="2" id="KW-1185">Reference proteome</keyword>
<dbReference type="PANTHER" id="PTHR35317:SF5">
    <property type="entry name" value="CCHC-TYPE DOMAIN-CONTAINING PROTEIN"/>
    <property type="match status" value="1"/>
</dbReference>
<dbReference type="PANTHER" id="PTHR35317">
    <property type="entry name" value="OS04G0629600 PROTEIN"/>
    <property type="match status" value="1"/>
</dbReference>
<proteinExistence type="predicted"/>
<accession>A0AAU9ME94</accession>
<dbReference type="Pfam" id="PF14223">
    <property type="entry name" value="Retrotran_gag_2"/>
    <property type="match status" value="1"/>
</dbReference>
<evidence type="ECO:0000313" key="1">
    <source>
        <dbReference type="EMBL" id="CAH1425391.1"/>
    </source>
</evidence>
<dbReference type="Proteomes" id="UP001157418">
    <property type="component" value="Unassembled WGS sequence"/>
</dbReference>
<sequence length="305" mass="35420">MSTPGNTSASSSSNQNFSLLNICSKVVMDGSNYNDWMRNIKMALRFENKEYVLEKELKELDENEATPEDLAAYKKHYDDATKVACIMVATMSPELQRYYEDYWPFEMNKDLMEKYHKRARQEKFEVVKSLMACKMKDGESVVSHVQRMQRYIERLVKLNIHFDEELAIDMVLNSLPECYGQFILTYHLNNTEQTLAQLHNLLQTAEAGMKVKVYPPHLLVPLFWLLDRERGKRGKVLPSKTGRARLKLGHLVMAQRLSPMVPLPMFLIQKRQFAFTATKRGIGRDLAHISARYQGWQSEAIFGRV</sequence>